<sequence>MDFIDNFIKTAYRNPKASIQELVLLCTENGLQAKIYNDLIKDKIESWRYYSGNINFPVNVDTKVPLADQYAANQNIPYYTEYDGARNRLIAYIANNVTHNASRTVKYYSLRMLAKEYERLSNTTELPFARVLKFKDKVREVPNLVQADFTYLRNLSYLCNIERKFCFFIPSDENKIFENCPIGFKSKDLSTDANRYIYRMYCLHMVKSLSPLKIMWELL</sequence>
<evidence type="ECO:0000313" key="1">
    <source>
        <dbReference type="EMBL" id="ASD51968.1"/>
    </source>
</evidence>
<accession>A0A2U7NLR4</accession>
<name>A0A2U7NLR4_9CAUD</name>
<keyword evidence="2" id="KW-1185">Reference proteome</keyword>
<dbReference type="EMBL" id="KY971610">
    <property type="protein sequence ID" value="ASD51968.1"/>
    <property type="molecule type" value="Genomic_DNA"/>
</dbReference>
<reference evidence="1 2" key="1">
    <citation type="submission" date="2017-04" db="EMBL/GenBank/DDBJ databases">
        <title>Isolation of lytic bacteriophages infecting Pseudomonas strains for biocontrol of fish and shrimp spoilage during chilled storage.</title>
        <authorList>
            <person name="Yang Z."/>
            <person name="Tao X."/>
            <person name="Gao L."/>
            <person name="Rao S."/>
        </authorList>
    </citation>
    <scope>NUCLEOTIDE SEQUENCE [LARGE SCALE GENOMIC DNA]</scope>
</reference>
<gene>
    <name evidence="1" type="ORF">PspYZU05_16</name>
</gene>
<protein>
    <submittedName>
        <fullName evidence="1">Uncharacterized protein</fullName>
    </submittedName>
</protein>
<evidence type="ECO:0000313" key="2">
    <source>
        <dbReference type="Proteomes" id="UP000247773"/>
    </source>
</evidence>
<dbReference type="Proteomes" id="UP000247773">
    <property type="component" value="Genome"/>
</dbReference>
<proteinExistence type="predicted"/>
<organism evidence="1 2">
    <name type="scientific">Pseudomonas phage PspYZU05</name>
    <dbReference type="NCBI Taxonomy" id="1983556"/>
    <lineage>
        <taxon>Viruses</taxon>
        <taxon>Duplodnaviria</taxon>
        <taxon>Heunggongvirae</taxon>
        <taxon>Uroviricota</taxon>
        <taxon>Caudoviricetes</taxon>
        <taxon>Pantevenvirales</taxon>
        <taxon>Straboviridae</taxon>
        <taxon>Jiangsuvirus</taxon>
        <taxon>Jiangsuvirus pspyzu05</taxon>
    </lineage>
</organism>